<evidence type="ECO:0000256" key="1">
    <source>
        <dbReference type="SAM" id="Coils"/>
    </source>
</evidence>
<comment type="caution">
    <text evidence="3">The sequence shown here is derived from an EMBL/GenBank/DDBJ whole genome shotgun (WGS) entry which is preliminary data.</text>
</comment>
<dbReference type="AlphaFoldDB" id="A0A2A9MKI6"/>
<gene>
    <name evidence="3" type="ORF">BESB_007910</name>
</gene>
<dbReference type="VEuPathDB" id="ToxoDB:BESB_007910"/>
<dbReference type="KEGG" id="bbes:BESB_007910"/>
<feature type="region of interest" description="Disordered" evidence="2">
    <location>
        <begin position="405"/>
        <end position="428"/>
    </location>
</feature>
<dbReference type="Proteomes" id="UP000224006">
    <property type="component" value="Chromosome I"/>
</dbReference>
<dbReference type="OrthoDB" id="341115at2759"/>
<accession>A0A2A9MKI6</accession>
<name>A0A2A9MKI6_BESBE</name>
<feature type="region of interest" description="Disordered" evidence="2">
    <location>
        <begin position="160"/>
        <end position="193"/>
    </location>
</feature>
<evidence type="ECO:0000313" key="3">
    <source>
        <dbReference type="EMBL" id="PFH38449.1"/>
    </source>
</evidence>
<feature type="region of interest" description="Disordered" evidence="2">
    <location>
        <begin position="1"/>
        <end position="89"/>
    </location>
</feature>
<feature type="compositionally biased region" description="Basic and acidic residues" evidence="2">
    <location>
        <begin position="69"/>
        <end position="89"/>
    </location>
</feature>
<dbReference type="RefSeq" id="XP_029222458.1">
    <property type="nucleotide sequence ID" value="XM_029359545.1"/>
</dbReference>
<feature type="compositionally biased region" description="Gly residues" evidence="2">
    <location>
        <begin position="167"/>
        <end position="176"/>
    </location>
</feature>
<evidence type="ECO:0000256" key="2">
    <source>
        <dbReference type="SAM" id="MobiDB-lite"/>
    </source>
</evidence>
<feature type="region of interest" description="Disordered" evidence="2">
    <location>
        <begin position="656"/>
        <end position="687"/>
    </location>
</feature>
<reference evidence="3 4" key="1">
    <citation type="submission" date="2017-09" db="EMBL/GenBank/DDBJ databases">
        <title>Genome sequencing of Besnoitia besnoiti strain Bb-Ger1.</title>
        <authorList>
            <person name="Schares G."/>
            <person name="Venepally P."/>
            <person name="Lorenzi H.A."/>
        </authorList>
    </citation>
    <scope>NUCLEOTIDE SEQUENCE [LARGE SCALE GENOMIC DNA]</scope>
    <source>
        <strain evidence="3 4">Bb-Ger1</strain>
    </source>
</reference>
<evidence type="ECO:0000313" key="4">
    <source>
        <dbReference type="Proteomes" id="UP000224006"/>
    </source>
</evidence>
<keyword evidence="1" id="KW-0175">Coiled coil</keyword>
<proteinExistence type="predicted"/>
<protein>
    <submittedName>
        <fullName evidence="3">Uncharacterized protein</fullName>
    </submittedName>
</protein>
<dbReference type="EMBL" id="NWUJ01000001">
    <property type="protein sequence ID" value="PFH38449.1"/>
    <property type="molecule type" value="Genomic_DNA"/>
</dbReference>
<organism evidence="3 4">
    <name type="scientific">Besnoitia besnoiti</name>
    <name type="common">Apicomplexan protozoan</name>
    <dbReference type="NCBI Taxonomy" id="94643"/>
    <lineage>
        <taxon>Eukaryota</taxon>
        <taxon>Sar</taxon>
        <taxon>Alveolata</taxon>
        <taxon>Apicomplexa</taxon>
        <taxon>Conoidasida</taxon>
        <taxon>Coccidia</taxon>
        <taxon>Eucoccidiorida</taxon>
        <taxon>Eimeriorina</taxon>
        <taxon>Sarcocystidae</taxon>
        <taxon>Besnoitia</taxon>
    </lineage>
</organism>
<dbReference type="GeneID" id="40305853"/>
<feature type="compositionally biased region" description="Basic and acidic residues" evidence="2">
    <location>
        <begin position="417"/>
        <end position="428"/>
    </location>
</feature>
<feature type="compositionally biased region" description="Polar residues" evidence="2">
    <location>
        <begin position="14"/>
        <end position="24"/>
    </location>
</feature>
<keyword evidence="4" id="KW-1185">Reference proteome</keyword>
<sequence length="736" mass="81120">MESPVPPSPKLETPASSQRPSDADSSVPLPQPTSPERGPQNPPLLSSSPAAVPGEQSTQGRSKGAMWGRGREEGSAHGERRARWRERVSRAGKGLCFNRQDDEVGGMPRSDDGTRAKLYTEADTKMRAEESGELEALGLLVEETRTRMARTSKKLRRRFWGASSVKGGRGGRGKGWNGSSAAGQRGEKDGRPTQRFTLSEAAEEIKRLRRLARQNKQDLQKKDEERVALEGAISGLQMQIKKLNREVDAAENKTREKEREINDLKTEVQTLNSHLDEAVEDLRVLQATSLPLNEARKLTYKALRKGRALECLGELFCRNTVTNKMVREGFNALVENALGVQHLAYRAEHGVGPGVHAAVDAQLRLFRQEQLLLLAENERLATELKEVQGSLLKRHMSLELLADASAEEGGPPSPSQAEEKTDGGVSDQEKAIITKKDSKLEKTPSKQRKLRRTIVSASAHLVHAIVKQAQARLLHWGLRKLACYAAHETNTLIARVALENEKAKLNNVRIVLGAKLLRVCIQASVRKREEEGFYRLLVNSAFKSEQKPPEEVSTLVRNPFHAFPLYPPPPGAHPMPGAGPVLAQDPYVNLPADAGSPGQLPPFVCQPYYYGRLPSAQTQRRGNVYFAAPPPASAGQTELKLQALRRTAGVEPVYRPRPELSTLGTPVPDPAGSREKFFSGLPGADPKTEARHRRAELRGALLVPSAAPDDTRLTAAQMNDMYIDMLLDEVDQRNRN</sequence>
<feature type="coiled-coil region" evidence="1">
    <location>
        <begin position="198"/>
        <end position="288"/>
    </location>
</feature>